<proteinExistence type="predicted"/>
<reference evidence="1 2" key="1">
    <citation type="submission" date="2019-06" db="EMBL/GenBank/DDBJ databases">
        <title>Genome sequence analysis of &gt;100 Bacillus licheniformis strains suggests intrinsic resistance to this species.</title>
        <authorList>
            <person name="Wels M."/>
            <person name="Siezen R.J."/>
            <person name="Johansen E."/>
            <person name="Stuer-Lauridsen B."/>
            <person name="Bjerre K."/>
            <person name="Nielsen B.K.K."/>
        </authorList>
    </citation>
    <scope>NUCLEOTIDE SEQUENCE [LARGE SCALE GENOMIC DNA]</scope>
    <source>
        <strain evidence="1 2">BAC-16736</strain>
    </source>
</reference>
<comment type="caution">
    <text evidence="1">The sequence shown here is derived from an EMBL/GenBank/DDBJ whole genome shotgun (WGS) entry which is preliminary data.</text>
</comment>
<evidence type="ECO:0000313" key="1">
    <source>
        <dbReference type="EMBL" id="TWL28558.1"/>
    </source>
</evidence>
<gene>
    <name evidence="1" type="ORF">CHCC16736_3160</name>
</gene>
<organism evidence="1 2">
    <name type="scientific">Bacillus licheniformis</name>
    <dbReference type="NCBI Taxonomy" id="1402"/>
    <lineage>
        <taxon>Bacteria</taxon>
        <taxon>Bacillati</taxon>
        <taxon>Bacillota</taxon>
        <taxon>Bacilli</taxon>
        <taxon>Bacillales</taxon>
        <taxon>Bacillaceae</taxon>
        <taxon>Bacillus</taxon>
    </lineage>
</organism>
<sequence>MIVKPAIKRLFTTLTIYSPPVFCFLSNLSDDYKGYMIFL</sequence>
<accession>A0A8B5YD28</accession>
<name>A0A8B5YD28_BACLI</name>
<evidence type="ECO:0000313" key="2">
    <source>
        <dbReference type="Proteomes" id="UP000435910"/>
    </source>
</evidence>
<dbReference type="EMBL" id="NILC01000021">
    <property type="protein sequence ID" value="TWL28558.1"/>
    <property type="molecule type" value="Genomic_DNA"/>
</dbReference>
<dbReference type="AlphaFoldDB" id="A0A8B5YD28"/>
<protein>
    <submittedName>
        <fullName evidence="1">Uncharacterized protein</fullName>
    </submittedName>
</protein>
<dbReference type="Proteomes" id="UP000435910">
    <property type="component" value="Unassembled WGS sequence"/>
</dbReference>